<evidence type="ECO:0000256" key="1">
    <source>
        <dbReference type="SAM" id="Phobius"/>
    </source>
</evidence>
<evidence type="ECO:0008006" key="4">
    <source>
        <dbReference type="Google" id="ProtNLM"/>
    </source>
</evidence>
<feature type="transmembrane region" description="Helical" evidence="1">
    <location>
        <begin position="7"/>
        <end position="27"/>
    </location>
</feature>
<dbReference type="EMBL" id="JAHCTB010000002">
    <property type="protein sequence ID" value="MBT0607323.1"/>
    <property type="molecule type" value="Genomic_DNA"/>
</dbReference>
<sequence>MKPQGKEILIGLLIGLAANIAGIYLYIYFFSKASIEATLQAALENDFLGSLIALGAILNFLAFFVFIRKHQYYRARGVVLATVIAALIILVSKFY</sequence>
<feature type="transmembrane region" description="Helical" evidence="1">
    <location>
        <begin position="47"/>
        <end position="66"/>
    </location>
</feature>
<accession>A0ABS5S2W8</accession>
<dbReference type="RefSeq" id="WP_214112205.1">
    <property type="nucleotide sequence ID" value="NZ_JAHCTB010000002.1"/>
</dbReference>
<feature type="transmembrane region" description="Helical" evidence="1">
    <location>
        <begin position="78"/>
        <end position="94"/>
    </location>
</feature>
<keyword evidence="3" id="KW-1185">Reference proteome</keyword>
<comment type="caution">
    <text evidence="2">The sequence shown here is derived from an EMBL/GenBank/DDBJ whole genome shotgun (WGS) entry which is preliminary data.</text>
</comment>
<organism evidence="2 3">
    <name type="scientific">Aequorivita echinoideorum</name>
    <dbReference type="NCBI Taxonomy" id="1549647"/>
    <lineage>
        <taxon>Bacteria</taxon>
        <taxon>Pseudomonadati</taxon>
        <taxon>Bacteroidota</taxon>
        <taxon>Flavobacteriia</taxon>
        <taxon>Flavobacteriales</taxon>
        <taxon>Flavobacteriaceae</taxon>
        <taxon>Aequorivita</taxon>
    </lineage>
</organism>
<dbReference type="Proteomes" id="UP001297092">
    <property type="component" value="Unassembled WGS sequence"/>
</dbReference>
<evidence type="ECO:0000313" key="3">
    <source>
        <dbReference type="Proteomes" id="UP001297092"/>
    </source>
</evidence>
<proteinExistence type="predicted"/>
<evidence type="ECO:0000313" key="2">
    <source>
        <dbReference type="EMBL" id="MBT0607323.1"/>
    </source>
</evidence>
<keyword evidence="1" id="KW-0812">Transmembrane</keyword>
<keyword evidence="1" id="KW-0472">Membrane</keyword>
<name>A0ABS5S2W8_9FLAO</name>
<gene>
    <name evidence="2" type="ORF">KIV10_03930</name>
</gene>
<reference evidence="2 3" key="1">
    <citation type="submission" date="2021-05" db="EMBL/GenBank/DDBJ databases">
        <title>Aequorivita echinoideorum JCM 30378 genome.</title>
        <authorList>
            <person name="Zhang H."/>
            <person name="Li C."/>
        </authorList>
    </citation>
    <scope>NUCLEOTIDE SEQUENCE [LARGE SCALE GENOMIC DNA]</scope>
    <source>
        <strain evidence="2 3">JCM30378</strain>
    </source>
</reference>
<protein>
    <recommendedName>
        <fullName evidence="4">Major facilitator superfamily (MFS) profile domain-containing protein</fullName>
    </recommendedName>
</protein>
<keyword evidence="1" id="KW-1133">Transmembrane helix</keyword>